<feature type="region of interest" description="Disordered" evidence="1">
    <location>
        <begin position="1"/>
        <end position="101"/>
    </location>
</feature>
<proteinExistence type="predicted"/>
<feature type="compositionally biased region" description="Low complexity" evidence="1">
    <location>
        <begin position="15"/>
        <end position="24"/>
    </location>
</feature>
<name>A0A7C8ZJR0_OPUST</name>
<organism evidence="2">
    <name type="scientific">Opuntia streptacantha</name>
    <name type="common">Prickly pear cactus</name>
    <name type="synonym">Opuntia cardona</name>
    <dbReference type="NCBI Taxonomy" id="393608"/>
    <lineage>
        <taxon>Eukaryota</taxon>
        <taxon>Viridiplantae</taxon>
        <taxon>Streptophyta</taxon>
        <taxon>Embryophyta</taxon>
        <taxon>Tracheophyta</taxon>
        <taxon>Spermatophyta</taxon>
        <taxon>Magnoliopsida</taxon>
        <taxon>eudicotyledons</taxon>
        <taxon>Gunneridae</taxon>
        <taxon>Pentapetalae</taxon>
        <taxon>Caryophyllales</taxon>
        <taxon>Cactineae</taxon>
        <taxon>Cactaceae</taxon>
        <taxon>Opuntioideae</taxon>
        <taxon>Opuntia</taxon>
    </lineage>
</organism>
<evidence type="ECO:0000256" key="1">
    <source>
        <dbReference type="SAM" id="MobiDB-lite"/>
    </source>
</evidence>
<reference evidence="2" key="1">
    <citation type="journal article" date="2013" name="J. Plant Res.">
        <title>Effect of fungi and light on seed germination of three Opuntia species from semiarid lands of central Mexico.</title>
        <authorList>
            <person name="Delgado-Sanchez P."/>
            <person name="Jimenez-Bremont J.F."/>
            <person name="Guerrero-Gonzalez Mde L."/>
            <person name="Flores J."/>
        </authorList>
    </citation>
    <scope>NUCLEOTIDE SEQUENCE</scope>
    <source>
        <tissue evidence="2">Cladode</tissue>
    </source>
</reference>
<evidence type="ECO:0000313" key="2">
    <source>
        <dbReference type="EMBL" id="MBA4644636.1"/>
    </source>
</evidence>
<dbReference type="EMBL" id="GISG01139175">
    <property type="protein sequence ID" value="MBA4644636.1"/>
    <property type="molecule type" value="Transcribed_RNA"/>
</dbReference>
<dbReference type="AlphaFoldDB" id="A0A7C8ZJR0"/>
<sequence>MRRSVLGGPRRQRRGLGQPSQGSGTSRAKFGSSYWAPGARTPTCRSSSVGPPGTQGAGSPGTSCDPPSSSGGPTPTSGAPPRQKSGTPGYYSRRTCPFRFR</sequence>
<protein>
    <submittedName>
        <fullName evidence="2">Uncharacterized protein</fullName>
    </submittedName>
</protein>
<reference evidence="2" key="2">
    <citation type="submission" date="2020-07" db="EMBL/GenBank/DDBJ databases">
        <authorList>
            <person name="Vera ALvarez R."/>
            <person name="Arias-Moreno D.M."/>
            <person name="Jimenez-Jacinto V."/>
            <person name="Jimenez-Bremont J.F."/>
            <person name="Swaminathan K."/>
            <person name="Moose S.P."/>
            <person name="Guerrero-Gonzalez M.L."/>
            <person name="Marino-Ramirez L."/>
            <person name="Landsman D."/>
            <person name="Rodriguez-Kessler M."/>
            <person name="Delgado-Sanchez P."/>
        </authorList>
    </citation>
    <scope>NUCLEOTIDE SEQUENCE</scope>
    <source>
        <tissue evidence="2">Cladode</tissue>
    </source>
</reference>
<accession>A0A7C8ZJR0</accession>
<feature type="compositionally biased region" description="Low complexity" evidence="1">
    <location>
        <begin position="60"/>
        <end position="81"/>
    </location>
</feature>